<name>U2XQK6_9PROT</name>
<dbReference type="OrthoDB" id="108351at2"/>
<comment type="caution">
    <text evidence="2">The sequence shown here is derived from an EMBL/GenBank/DDBJ whole genome shotgun (WGS) entry which is preliminary data.</text>
</comment>
<dbReference type="Proteomes" id="UP000016762">
    <property type="component" value="Unassembled WGS sequence"/>
</dbReference>
<organism evidence="2 3">
    <name type="scientific">Candidatus Micropelagius thuwalensis</name>
    <dbReference type="NCBI Taxonomy" id="1397666"/>
    <lineage>
        <taxon>Bacteria</taxon>
        <taxon>Pseudomonadati</taxon>
        <taxon>Pseudomonadota</taxon>
        <taxon>Alphaproteobacteria</taxon>
        <taxon>PS1 clade</taxon>
        <taxon>Candidatus Micropelagius</taxon>
    </lineage>
</organism>
<dbReference type="CDD" id="cd06587">
    <property type="entry name" value="VOC"/>
    <property type="match status" value="1"/>
</dbReference>
<dbReference type="InterPro" id="IPR004360">
    <property type="entry name" value="Glyas_Fos-R_dOase_dom"/>
</dbReference>
<dbReference type="SUPFAM" id="SSF54593">
    <property type="entry name" value="Glyoxalase/Bleomycin resistance protein/Dihydroxybiphenyl dioxygenase"/>
    <property type="match status" value="1"/>
</dbReference>
<dbReference type="STRING" id="1397666.RS24_00341"/>
<proteinExistence type="predicted"/>
<gene>
    <name evidence="2" type="ORF">RS24_00341</name>
</gene>
<evidence type="ECO:0000313" key="3">
    <source>
        <dbReference type="Proteomes" id="UP000016762"/>
    </source>
</evidence>
<dbReference type="RefSeq" id="WP_021776420.1">
    <property type="nucleotide sequence ID" value="NZ_AWXE01000001.1"/>
</dbReference>
<dbReference type="Pfam" id="PF00903">
    <property type="entry name" value="Glyoxalase"/>
    <property type="match status" value="1"/>
</dbReference>
<dbReference type="eggNOG" id="COG0346">
    <property type="taxonomic scope" value="Bacteria"/>
</dbReference>
<dbReference type="InterPro" id="IPR037523">
    <property type="entry name" value="VOC_core"/>
</dbReference>
<dbReference type="EMBL" id="AWXE01000001">
    <property type="protein sequence ID" value="ERL47402.1"/>
    <property type="molecule type" value="Genomic_DNA"/>
</dbReference>
<dbReference type="InterPro" id="IPR029068">
    <property type="entry name" value="Glyas_Bleomycin-R_OHBP_Dase"/>
</dbReference>
<keyword evidence="3" id="KW-1185">Reference proteome</keyword>
<protein>
    <submittedName>
        <fullName evidence="2">Domain containing protein</fullName>
    </submittedName>
</protein>
<reference evidence="2 3" key="1">
    <citation type="journal article" date="2014" name="FEMS Microbiol. Ecol.">
        <title>Genomic differentiation among two strains of the PS1 clade isolated from geographically separated marine habitats.</title>
        <authorList>
            <person name="Jimenez-Infante F."/>
            <person name="Ngugi D.K."/>
            <person name="Alam I."/>
            <person name="Rashid M."/>
            <person name="Baalawi W."/>
            <person name="Kamau A.A."/>
            <person name="Bajic V.B."/>
            <person name="Stingl U."/>
        </authorList>
    </citation>
    <scope>NUCLEOTIDE SEQUENCE [LARGE SCALE GENOMIC DNA]</scope>
    <source>
        <strain evidence="2 3">RS24</strain>
    </source>
</reference>
<evidence type="ECO:0000259" key="1">
    <source>
        <dbReference type="PROSITE" id="PS51819"/>
    </source>
</evidence>
<dbReference type="AlphaFoldDB" id="U2XQK6"/>
<feature type="domain" description="VOC" evidence="1">
    <location>
        <begin position="50"/>
        <end position="201"/>
    </location>
</feature>
<evidence type="ECO:0000313" key="2">
    <source>
        <dbReference type="EMBL" id="ERL47402.1"/>
    </source>
</evidence>
<dbReference type="PROSITE" id="PS51819">
    <property type="entry name" value="VOC"/>
    <property type="match status" value="1"/>
</dbReference>
<sequence length="208" mass="23427">MQVYYQNLMGCLIKSGRSLIKSALALTFIIISLLSSQVSASEDPFDEKLVLRRQTLVVRDIEKSLALYRDAIGMEVIYDQVIKRPLSGSDREQVLRLIFLKASNQYTGVLGLVDYEYGYPDHPAHTKPIRHEGFTPGNSILVFNSNELSESWPLIEKSPGVKIITKPKLTTYPGYGGEGIIRVMVSKFYDPDGFLVEMNQLLDPLEPQ</sequence>
<dbReference type="Gene3D" id="3.10.180.10">
    <property type="entry name" value="2,3-Dihydroxybiphenyl 1,2-Dioxygenase, domain 1"/>
    <property type="match status" value="1"/>
</dbReference>
<accession>U2XQK6</accession>